<comment type="similarity">
    <text evidence="2">Belongs to the binding-protein-dependent transport system permease family. CysTW subfamily.</text>
</comment>
<evidence type="ECO:0000256" key="1">
    <source>
        <dbReference type="ARBA" id="ARBA00004651"/>
    </source>
</evidence>
<feature type="transmembrane region" description="Helical" evidence="10">
    <location>
        <begin position="54"/>
        <end position="78"/>
    </location>
</feature>
<keyword evidence="5" id="KW-0029">Amino-acid transport</keyword>
<dbReference type="Proteomes" id="UP000188613">
    <property type="component" value="Unassembled WGS sequence"/>
</dbReference>
<evidence type="ECO:0000256" key="2">
    <source>
        <dbReference type="ARBA" id="ARBA00007069"/>
    </source>
</evidence>
<evidence type="ECO:0000313" key="12">
    <source>
        <dbReference type="EMBL" id="OMP67188.1"/>
    </source>
</evidence>
<evidence type="ECO:0000256" key="8">
    <source>
        <dbReference type="ARBA" id="ARBA00035642"/>
    </source>
</evidence>
<comment type="similarity">
    <text evidence="8">In the C-terminal section; belongs to the OsmX family.</text>
</comment>
<feature type="domain" description="ABC transmembrane type-1" evidence="11">
    <location>
        <begin position="19"/>
        <end position="198"/>
    </location>
</feature>
<evidence type="ECO:0000256" key="3">
    <source>
        <dbReference type="ARBA" id="ARBA00022448"/>
    </source>
</evidence>
<dbReference type="InterPro" id="IPR007210">
    <property type="entry name" value="ABC_Gly_betaine_transp_sub-bd"/>
</dbReference>
<feature type="transmembrane region" description="Helical" evidence="10">
    <location>
        <begin position="175"/>
        <end position="198"/>
    </location>
</feature>
<evidence type="ECO:0000313" key="13">
    <source>
        <dbReference type="Proteomes" id="UP000188613"/>
    </source>
</evidence>
<dbReference type="InterPro" id="IPR035906">
    <property type="entry name" value="MetI-like_sf"/>
</dbReference>
<evidence type="ECO:0000259" key="11">
    <source>
        <dbReference type="PROSITE" id="PS50928"/>
    </source>
</evidence>
<keyword evidence="6 10" id="KW-1133">Transmembrane helix</keyword>
<dbReference type="STRING" id="1714355.BTO28_09205"/>
<dbReference type="PANTHER" id="PTHR30177">
    <property type="entry name" value="GLYCINE BETAINE/L-PROLINE TRANSPORT SYSTEM PERMEASE PROTEIN PROW"/>
    <property type="match status" value="1"/>
</dbReference>
<dbReference type="Pfam" id="PF00528">
    <property type="entry name" value="BPD_transp_1"/>
    <property type="match status" value="1"/>
</dbReference>
<feature type="transmembrane region" description="Helical" evidence="10">
    <location>
        <begin position="23"/>
        <end position="42"/>
    </location>
</feature>
<comment type="similarity">
    <text evidence="9">In the N-terminal section; belongs to the binding-protein-dependent transport system permease family.</text>
</comment>
<dbReference type="GO" id="GO:0022857">
    <property type="term" value="F:transmembrane transporter activity"/>
    <property type="evidence" value="ECO:0007669"/>
    <property type="project" value="InterPro"/>
</dbReference>
<organism evidence="12 13">
    <name type="scientific">Domibacillus epiphyticus</name>
    <dbReference type="NCBI Taxonomy" id="1714355"/>
    <lineage>
        <taxon>Bacteria</taxon>
        <taxon>Bacillati</taxon>
        <taxon>Bacillota</taxon>
        <taxon>Bacilli</taxon>
        <taxon>Bacillales</taxon>
        <taxon>Bacillaceae</taxon>
        <taxon>Domibacillus</taxon>
    </lineage>
</organism>
<evidence type="ECO:0000256" key="9">
    <source>
        <dbReference type="ARBA" id="ARBA00035652"/>
    </source>
</evidence>
<dbReference type="InterPro" id="IPR051204">
    <property type="entry name" value="ABC_transp_perm/SBD"/>
</dbReference>
<keyword evidence="13" id="KW-1185">Reference proteome</keyword>
<dbReference type="OrthoDB" id="9801163at2"/>
<keyword evidence="4 10" id="KW-0812">Transmembrane</keyword>
<dbReference type="PROSITE" id="PS50928">
    <property type="entry name" value="ABC_TM1"/>
    <property type="match status" value="1"/>
</dbReference>
<dbReference type="Gene3D" id="1.10.3720.10">
    <property type="entry name" value="MetI-like"/>
    <property type="match status" value="1"/>
</dbReference>
<dbReference type="AlphaFoldDB" id="A0A1V2A867"/>
<dbReference type="GO" id="GO:0043190">
    <property type="term" value="C:ATP-binding cassette (ABC) transporter complex"/>
    <property type="evidence" value="ECO:0007669"/>
    <property type="project" value="InterPro"/>
</dbReference>
<dbReference type="FunFam" id="1.10.3720.10:FF:000001">
    <property type="entry name" value="Glycine betaine ABC transporter, permease"/>
    <property type="match status" value="1"/>
</dbReference>
<dbReference type="EMBL" id="MSFI01000012">
    <property type="protein sequence ID" value="OMP67188.1"/>
    <property type="molecule type" value="Genomic_DNA"/>
</dbReference>
<dbReference type="SUPFAM" id="SSF53850">
    <property type="entry name" value="Periplasmic binding protein-like II"/>
    <property type="match status" value="1"/>
</dbReference>
<evidence type="ECO:0000256" key="5">
    <source>
        <dbReference type="ARBA" id="ARBA00022970"/>
    </source>
</evidence>
<sequence>MAQTTNAFTTRWAEIWQLIVEHLYISLLSIGLAILISVPLGIYLTRHKKIAEPIIGITAVFQTIPSLALLVFLVPFIGTGEAPAIIALTIYGLLPILRNTYLGITGVDRSTVEAGVGMGMTSRQVLWMVELPLAMKVIMGGVRTATVLIVGVATIAGLIGAGGLGDLIFRGLQTYNSGLILAGAIPAALIAIILDFILKRVEYNSSTEALQKKGKRSRKMTLTLVSAAGLLFIGMAVWPFVGKGNSDDTITITGKSFTEQEILVHVYGKLIEEHTDLDVKHESFISGSAGVFDGLKQGSYDMSVEYTGTILLNYLKEEIDSNDPDKVYDYVKNRFNEEYDLQLLEPIGFNNTYSVTIRQADADKYGINTISELKSYAKNMRFGSEPEFLERADGYPGLQEVYGIDFASTQTLDTGIMYSAIKNNEVDAIDAYTTDGRIQAFNLKVLEDDKQFFPPYYAIPVVRGEVLEAHPELEEVLNMLAGKIDDERMQELNKRVDLDGKKYEEVAEEFLKEEGFIE</sequence>
<evidence type="ECO:0000256" key="7">
    <source>
        <dbReference type="ARBA" id="ARBA00023136"/>
    </source>
</evidence>
<evidence type="ECO:0000256" key="4">
    <source>
        <dbReference type="ARBA" id="ARBA00022692"/>
    </source>
</evidence>
<dbReference type="CDD" id="cd13528">
    <property type="entry name" value="PBP2_osmoprotectants"/>
    <property type="match status" value="1"/>
</dbReference>
<dbReference type="GO" id="GO:0006865">
    <property type="term" value="P:amino acid transport"/>
    <property type="evidence" value="ECO:0007669"/>
    <property type="project" value="UniProtKB-KW"/>
</dbReference>
<dbReference type="Gene3D" id="3.40.190.10">
    <property type="entry name" value="Periplasmic binding protein-like II"/>
    <property type="match status" value="1"/>
</dbReference>
<protein>
    <submittedName>
        <fullName evidence="12">Glycine/betaine ABC transporter</fullName>
    </submittedName>
</protein>
<keyword evidence="7 10" id="KW-0472">Membrane</keyword>
<evidence type="ECO:0000256" key="6">
    <source>
        <dbReference type="ARBA" id="ARBA00022989"/>
    </source>
</evidence>
<feature type="transmembrane region" description="Helical" evidence="10">
    <location>
        <begin position="219"/>
        <end position="241"/>
    </location>
</feature>
<keyword evidence="3 10" id="KW-0813">Transport</keyword>
<dbReference type="GO" id="GO:0031460">
    <property type="term" value="P:glycine betaine transport"/>
    <property type="evidence" value="ECO:0007669"/>
    <property type="project" value="TreeGrafter"/>
</dbReference>
<dbReference type="SUPFAM" id="SSF161098">
    <property type="entry name" value="MetI-like"/>
    <property type="match status" value="1"/>
</dbReference>
<dbReference type="Gene3D" id="3.40.190.120">
    <property type="entry name" value="Osmoprotection protein (prox), domain 2"/>
    <property type="match status" value="1"/>
</dbReference>
<comment type="caution">
    <text evidence="12">The sequence shown here is derived from an EMBL/GenBank/DDBJ whole genome shotgun (WGS) entry which is preliminary data.</text>
</comment>
<dbReference type="Pfam" id="PF04069">
    <property type="entry name" value="OpuAC"/>
    <property type="match status" value="1"/>
</dbReference>
<evidence type="ECO:0000256" key="10">
    <source>
        <dbReference type="RuleBase" id="RU363032"/>
    </source>
</evidence>
<dbReference type="InterPro" id="IPR000515">
    <property type="entry name" value="MetI-like"/>
</dbReference>
<reference evidence="12 13" key="1">
    <citation type="submission" date="2016-12" db="EMBL/GenBank/DDBJ databases">
        <title>Domibacillus sp. SAB 38T whole genome sequencing.</title>
        <authorList>
            <person name="Verma A."/>
            <person name="Ojha A.K."/>
            <person name="Krishnamurthi S."/>
        </authorList>
    </citation>
    <scope>NUCLEOTIDE SEQUENCE [LARGE SCALE GENOMIC DNA]</scope>
    <source>
        <strain evidence="12 13">SAB 38</strain>
    </source>
</reference>
<feature type="transmembrane region" description="Helical" evidence="10">
    <location>
        <begin position="84"/>
        <end position="101"/>
    </location>
</feature>
<name>A0A1V2A867_9BACI</name>
<dbReference type="CDD" id="cd06261">
    <property type="entry name" value="TM_PBP2"/>
    <property type="match status" value="1"/>
</dbReference>
<feature type="transmembrane region" description="Helical" evidence="10">
    <location>
        <begin position="145"/>
        <end position="169"/>
    </location>
</feature>
<comment type="subcellular location">
    <subcellularLocation>
        <location evidence="1 10">Cell membrane</location>
        <topology evidence="1 10">Multi-pass membrane protein</topology>
    </subcellularLocation>
</comment>
<proteinExistence type="inferred from homology"/>
<dbReference type="PANTHER" id="PTHR30177:SF28">
    <property type="entry name" value="CHOLINE TRANSPORT SYSTEM PERMEASE PROTEIN OPUBB"/>
    <property type="match status" value="1"/>
</dbReference>
<accession>A0A1V2A867</accession>
<gene>
    <name evidence="12" type="ORF">BTO28_09205</name>
</gene>